<proteinExistence type="predicted"/>
<evidence type="ECO:0000256" key="1">
    <source>
        <dbReference type="SAM" id="SignalP"/>
    </source>
</evidence>
<dbReference type="AlphaFoldDB" id="A0A7X2PF41"/>
<organism evidence="3 4">
    <name type="scientific">Bullifex porci</name>
    <dbReference type="NCBI Taxonomy" id="2606638"/>
    <lineage>
        <taxon>Bacteria</taxon>
        <taxon>Pseudomonadati</taxon>
        <taxon>Spirochaetota</taxon>
        <taxon>Spirochaetia</taxon>
        <taxon>Spirochaetales</taxon>
        <taxon>Spirochaetaceae</taxon>
        <taxon>Bullifex</taxon>
    </lineage>
</organism>
<feature type="chain" id="PRO_5030846236" description="Bacterial repeat domain-containing protein" evidence="1">
    <location>
        <begin position="22"/>
        <end position="832"/>
    </location>
</feature>
<evidence type="ECO:0000313" key="4">
    <source>
        <dbReference type="Proteomes" id="UP000460549"/>
    </source>
</evidence>
<dbReference type="EMBL" id="VUNN01000030">
    <property type="protein sequence ID" value="MSU07195.1"/>
    <property type="molecule type" value="Genomic_DNA"/>
</dbReference>
<gene>
    <name evidence="3" type="ORF">FYJ80_10530</name>
</gene>
<protein>
    <recommendedName>
        <fullName evidence="2">Bacterial repeat domain-containing protein</fullName>
    </recommendedName>
</protein>
<dbReference type="PROSITE" id="PS51257">
    <property type="entry name" value="PROKAR_LIPOPROTEIN"/>
    <property type="match status" value="1"/>
</dbReference>
<dbReference type="Pfam" id="PF18998">
    <property type="entry name" value="Flg_new_2"/>
    <property type="match status" value="1"/>
</dbReference>
<evidence type="ECO:0000259" key="2">
    <source>
        <dbReference type="Pfam" id="PF18998"/>
    </source>
</evidence>
<dbReference type="InterPro" id="IPR044060">
    <property type="entry name" value="Bacterial_rp_domain"/>
</dbReference>
<name>A0A7X2PF41_9SPIO</name>
<evidence type="ECO:0000313" key="3">
    <source>
        <dbReference type="EMBL" id="MSU07195.1"/>
    </source>
</evidence>
<comment type="caution">
    <text evidence="3">The sequence shown here is derived from an EMBL/GenBank/DDBJ whole genome shotgun (WGS) entry which is preliminary data.</text>
</comment>
<feature type="signal peptide" evidence="1">
    <location>
        <begin position="1"/>
        <end position="21"/>
    </location>
</feature>
<feature type="domain" description="Bacterial repeat" evidence="2">
    <location>
        <begin position="441"/>
        <end position="480"/>
    </location>
</feature>
<keyword evidence="1" id="KW-0732">Signal</keyword>
<reference evidence="3 4" key="1">
    <citation type="submission" date="2019-08" db="EMBL/GenBank/DDBJ databases">
        <title>In-depth cultivation of the pig gut microbiome towards novel bacterial diversity and tailored functional studies.</title>
        <authorList>
            <person name="Wylensek D."/>
            <person name="Hitch T.C.A."/>
            <person name="Clavel T."/>
        </authorList>
    </citation>
    <scope>NUCLEOTIDE SEQUENCE [LARGE SCALE GENOMIC DNA]</scope>
    <source>
        <strain evidence="3 4">NM-380-WT-3C1</strain>
    </source>
</reference>
<keyword evidence="4" id="KW-1185">Reference proteome</keyword>
<dbReference type="Proteomes" id="UP000460549">
    <property type="component" value="Unassembled WGS sequence"/>
</dbReference>
<sequence>MKKTIILIISVLILFASCNPATPIKELPKYKVTLKWNDGTVDEVKYVESGSVFTLPQDHKVNNAVLIGWQDSKGLIEDNSIEIYSDVTFNALWYSFSGDIMIDGAVILNSAVIQSGSNITISYSAVNSPYVRWAWKINGQSIGENALSFNRTFTSEDEYLITLECNGKEATRLNLSVTSKPVYKISYHVQDAIIVDYGYEENDRVLLLNNDDVEMLIDEGLMLSSWLVASPNFVVIDDEIITMPASDVILNANLIDKEYSIELEVEEGLVVEQIKKSKAGILINLPEVTGYDSSIYKPVWILDGERLNSSSFVMPNHDVNLKVIKERKSYTVTVDYDDNVVLSELYILTQAPNTVVKLPTVISKPEGYDVIWYEVTMDGDKPLNVKNNTFIMPDHDIIIKLSLSVAEYWIIQELGNWKCDTSIPTSAFVGKEVMLPPSAEQPGYTFVKWSVCDATSGKEVEMLDSRTFIMPKYDVKIKAVGNANEHNLYVKYFDDNGEISQFGDDGRFRYSPAGPYTVKYGSLVEFTKKDGEYYALTHIRSCNYEFPLRSYYFNEEGKKVDIDIAGMDFIMPDYDVVVELKYESFSEELLKGKIIHIFDEDGTYRFYDSAGYLINYDMKNRDPDKLADVYSYTRYYGRDCFLVVAEEPLSGGSLHWGFHRNSSFVGAAASPPEDGEELIFCKLDLGAGVENTRKILSYINSFARNETPSDQRVATGYINNKKNPNNLNLYRNCDLINRLGVNKYLWDELVSFRKRTKINDWFIPSVKEAEIIAAYYKTHEVPEAIKDIVLKSFWTSSCYGYPFTQAFMYKYDVGATNYGREQTLPAIAVRMI</sequence>
<dbReference type="RefSeq" id="WP_154426737.1">
    <property type="nucleotide sequence ID" value="NZ_VUNN01000030.1"/>
</dbReference>
<accession>A0A7X2PF41</accession>